<dbReference type="InterPro" id="IPR008271">
    <property type="entry name" value="Ser/Thr_kinase_AS"/>
</dbReference>
<feature type="domain" description="Protein kinase" evidence="5">
    <location>
        <begin position="29"/>
        <end position="279"/>
    </location>
</feature>
<dbReference type="Proteomes" id="UP000321412">
    <property type="component" value="Unassembled WGS sequence"/>
</dbReference>
<protein>
    <submittedName>
        <fullName evidence="6">Protein kinase</fullName>
    </submittedName>
</protein>
<dbReference type="SUPFAM" id="SSF52540">
    <property type="entry name" value="P-loop containing nucleoside triphosphate hydrolases"/>
    <property type="match status" value="1"/>
</dbReference>
<dbReference type="Gene3D" id="1.10.510.10">
    <property type="entry name" value="Transferase(Phosphotransferase) domain 1"/>
    <property type="match status" value="1"/>
</dbReference>
<dbReference type="OrthoDB" id="5489650at2"/>
<dbReference type="SMART" id="SM00220">
    <property type="entry name" value="S_TKc"/>
    <property type="match status" value="1"/>
</dbReference>
<keyword evidence="6" id="KW-0418">Kinase</keyword>
<dbReference type="InterPro" id="IPR000719">
    <property type="entry name" value="Prot_kinase_dom"/>
</dbReference>
<accession>A0A5C6X491</accession>
<organism evidence="6 7">
    <name type="scientific">Lujinxingia vulgaris</name>
    <dbReference type="NCBI Taxonomy" id="2600176"/>
    <lineage>
        <taxon>Bacteria</taxon>
        <taxon>Deltaproteobacteria</taxon>
        <taxon>Bradymonadales</taxon>
        <taxon>Lujinxingiaceae</taxon>
        <taxon>Lujinxingia</taxon>
    </lineage>
</organism>
<dbReference type="PANTHER" id="PTHR45832">
    <property type="entry name" value="SERINE/THREONINE-PROTEIN KINASE SAMKA-RELATED-RELATED"/>
    <property type="match status" value="1"/>
</dbReference>
<proteinExistence type="inferred from homology"/>
<dbReference type="InterPro" id="IPR017441">
    <property type="entry name" value="Protein_kinase_ATP_BS"/>
</dbReference>
<evidence type="ECO:0000256" key="3">
    <source>
        <dbReference type="ARBA" id="ARBA00022840"/>
    </source>
</evidence>
<keyword evidence="6" id="KW-0808">Transferase</keyword>
<dbReference type="PROSITE" id="PS50096">
    <property type="entry name" value="IQ"/>
    <property type="match status" value="1"/>
</dbReference>
<dbReference type="InterPro" id="IPR051931">
    <property type="entry name" value="PAK3-like"/>
</dbReference>
<dbReference type="AlphaFoldDB" id="A0A5C6X491"/>
<evidence type="ECO:0000256" key="1">
    <source>
        <dbReference type="ARBA" id="ARBA00008874"/>
    </source>
</evidence>
<evidence type="ECO:0000256" key="2">
    <source>
        <dbReference type="ARBA" id="ARBA00022741"/>
    </source>
</evidence>
<reference evidence="6 7" key="1">
    <citation type="submission" date="2019-08" db="EMBL/GenBank/DDBJ databases">
        <title>Bradymonadales sp. TMQ4.</title>
        <authorList>
            <person name="Liang Q."/>
        </authorList>
    </citation>
    <scope>NUCLEOTIDE SEQUENCE [LARGE SCALE GENOMIC DNA]</scope>
    <source>
        <strain evidence="6 7">TMQ4</strain>
    </source>
</reference>
<dbReference type="InterPro" id="IPR027417">
    <property type="entry name" value="P-loop_NTPase"/>
</dbReference>
<keyword evidence="3 4" id="KW-0067">ATP-binding</keyword>
<evidence type="ECO:0000313" key="7">
    <source>
        <dbReference type="Proteomes" id="UP000321412"/>
    </source>
</evidence>
<gene>
    <name evidence="6" type="ORF">FRC98_14800</name>
</gene>
<feature type="binding site" evidence="4">
    <location>
        <position position="58"/>
    </location>
    <ligand>
        <name>ATP</name>
        <dbReference type="ChEBI" id="CHEBI:30616"/>
    </ligand>
</feature>
<comment type="caution">
    <text evidence="6">The sequence shown here is derived from an EMBL/GenBank/DDBJ whole genome shotgun (WGS) entry which is preliminary data.</text>
</comment>
<dbReference type="PROSITE" id="PS50011">
    <property type="entry name" value="PROTEIN_KINASE_DOM"/>
    <property type="match status" value="1"/>
</dbReference>
<dbReference type="Gene3D" id="3.30.200.20">
    <property type="entry name" value="Phosphorylase Kinase, domain 1"/>
    <property type="match status" value="1"/>
</dbReference>
<dbReference type="PROSITE" id="PS00107">
    <property type="entry name" value="PROTEIN_KINASE_ATP"/>
    <property type="match status" value="1"/>
</dbReference>
<dbReference type="PROSITE" id="PS00108">
    <property type="entry name" value="PROTEIN_KINASE_ST"/>
    <property type="match status" value="1"/>
</dbReference>
<evidence type="ECO:0000259" key="5">
    <source>
        <dbReference type="PROSITE" id="PS50011"/>
    </source>
</evidence>
<dbReference type="PANTHER" id="PTHR45832:SF22">
    <property type="entry name" value="SERINE_THREONINE-PROTEIN KINASE SAMKA-RELATED"/>
    <property type="match status" value="1"/>
</dbReference>
<dbReference type="InterPro" id="IPR011009">
    <property type="entry name" value="Kinase-like_dom_sf"/>
</dbReference>
<dbReference type="Pfam" id="PF00069">
    <property type="entry name" value="Pkinase"/>
    <property type="match status" value="1"/>
</dbReference>
<dbReference type="CDD" id="cd14014">
    <property type="entry name" value="STKc_PknB_like"/>
    <property type="match status" value="1"/>
</dbReference>
<dbReference type="EMBL" id="VOSM01000007">
    <property type="protein sequence ID" value="TXD35937.1"/>
    <property type="molecule type" value="Genomic_DNA"/>
</dbReference>
<dbReference type="GO" id="GO:0005524">
    <property type="term" value="F:ATP binding"/>
    <property type="evidence" value="ECO:0007669"/>
    <property type="project" value="UniProtKB-UniRule"/>
</dbReference>
<keyword evidence="2 4" id="KW-0547">Nucleotide-binding</keyword>
<comment type="similarity">
    <text evidence="1">Belongs to the protein kinase superfamily. STE Ser/Thr protein kinase family. STE20 subfamily.</text>
</comment>
<sequence length="1020" mass="112715">MVVGSTMSETIAEATASAISPGEELAGRYVLGHRLGTGGFGAVYAARDRLLDEQVAVKILDTREPIIEQRHVWREAAILRVLDVPGVVQLRDEGIHQGRYFLVMNYVDGRPFPGKGVYGWEGLAVRVRSLLKVLALVHSQGVVHGDLKPGNVLVDDAGRVTLLDFGVASSQGLSVQAGGVVRGTPVYLAPEQWRGEAPSPQSDLYSVGVMIYEALVGERPYQADSVSKLMKAVLLEPLPDWEPRVRGVPDEVEALVYRLLARFAERRPASAQHALSMFAAGRQRYQEVEWPMLGREAAFAKVEQAIEQRQPIDVTGPPGSGRSRLLDAIEDVYRARGDRQVLRVVSGNRPLESLWAFGTSDVEQEGGFDDVSALARERVGRVLQEGGVVLIDDLEQVDRWSRRVLDAVRPLGAMVRAVEPQQAAVPRVELGDLTPAQLQGLFVGHEEVFGLRSGGAHELWRRTLGRPARVAQELDDWIRVGVARAAGARVQLEPAALGRLRAGARVSAQREELAAPLPPRGPRRDLLAWLSLAHPLREARVLAALMKRPVWEVEAEIEALVQEGLLPEKGQDDVIVPLFDALFVDWKLDDRRNAHKKIARALPAGHPQRFFHLVQAGDSARAAEEACLRAENLDRDGELGRAIALLDEGWAALRLSPDERGPQRDRLLMTWAKIALSNGSPRELERFLAAMERAGEPDERRRRIETLVRAAILSMQVQGPTALATMDEVAPLDDPELELRRQRFRLQASWGCQREVGQRVMAEIEAWAREHACEEIQGTVRGWMGLMNYRQARFEDAARLHTEAARLKSRVSARLSSALNAATSLLECGELEKAEHLILKARKLAERRHQPVYVVRARILQRRLAYRCDALSAPDEAFLAAARELAIPELDGLLGLVEAAMAFRLNDDATARAMAMSAYQAWSRTGNTWGAKLALALAVRCGREVDWIEQAELMESAQTCHLPSIGAQIIGLLAPLVDVVPEEARQCVRALADSLTPDQRRARREVLSVQEVLDALNLQG</sequence>
<name>A0A5C6X491_9DELT</name>
<dbReference type="SUPFAM" id="SSF56112">
    <property type="entry name" value="Protein kinase-like (PK-like)"/>
    <property type="match status" value="1"/>
</dbReference>
<evidence type="ECO:0000256" key="4">
    <source>
        <dbReference type="PROSITE-ProRule" id="PRU10141"/>
    </source>
</evidence>
<keyword evidence="7" id="KW-1185">Reference proteome</keyword>
<evidence type="ECO:0000313" key="6">
    <source>
        <dbReference type="EMBL" id="TXD35937.1"/>
    </source>
</evidence>
<dbReference type="GO" id="GO:0004672">
    <property type="term" value="F:protein kinase activity"/>
    <property type="evidence" value="ECO:0007669"/>
    <property type="project" value="InterPro"/>
</dbReference>